<evidence type="ECO:0000256" key="1">
    <source>
        <dbReference type="SAM" id="Phobius"/>
    </source>
</evidence>
<organism evidence="2 3">
    <name type="scientific">Pholiota conissans</name>
    <dbReference type="NCBI Taxonomy" id="109636"/>
    <lineage>
        <taxon>Eukaryota</taxon>
        <taxon>Fungi</taxon>
        <taxon>Dikarya</taxon>
        <taxon>Basidiomycota</taxon>
        <taxon>Agaricomycotina</taxon>
        <taxon>Agaricomycetes</taxon>
        <taxon>Agaricomycetidae</taxon>
        <taxon>Agaricales</taxon>
        <taxon>Agaricineae</taxon>
        <taxon>Strophariaceae</taxon>
        <taxon>Pholiota</taxon>
    </lineage>
</organism>
<keyword evidence="3" id="KW-1185">Reference proteome</keyword>
<reference evidence="2" key="1">
    <citation type="submission" date="2020-11" db="EMBL/GenBank/DDBJ databases">
        <authorList>
            <consortium name="DOE Joint Genome Institute"/>
            <person name="Ahrendt S."/>
            <person name="Riley R."/>
            <person name="Andreopoulos W."/>
            <person name="Labutti K."/>
            <person name="Pangilinan J."/>
            <person name="Ruiz-Duenas F.J."/>
            <person name="Barrasa J.M."/>
            <person name="Sanchez-Garcia M."/>
            <person name="Camarero S."/>
            <person name="Miyauchi S."/>
            <person name="Serrano A."/>
            <person name="Linde D."/>
            <person name="Babiker R."/>
            <person name="Drula E."/>
            <person name="Ayuso-Fernandez I."/>
            <person name="Pacheco R."/>
            <person name="Padilla G."/>
            <person name="Ferreira P."/>
            <person name="Barriuso J."/>
            <person name="Kellner H."/>
            <person name="Castanera R."/>
            <person name="Alfaro M."/>
            <person name="Ramirez L."/>
            <person name="Pisabarro A.G."/>
            <person name="Kuo A."/>
            <person name="Tritt A."/>
            <person name="Lipzen A."/>
            <person name="He G."/>
            <person name="Yan M."/>
            <person name="Ng V."/>
            <person name="Cullen D."/>
            <person name="Martin F."/>
            <person name="Rosso M.-N."/>
            <person name="Henrissat B."/>
            <person name="Hibbett D."/>
            <person name="Martinez A.T."/>
            <person name="Grigoriev I.V."/>
        </authorList>
    </citation>
    <scope>NUCLEOTIDE SEQUENCE</scope>
    <source>
        <strain evidence="2">CIRM-BRFM 674</strain>
    </source>
</reference>
<keyword evidence="1" id="KW-1133">Transmembrane helix</keyword>
<name>A0A9P5Z1C2_9AGAR</name>
<dbReference type="Proteomes" id="UP000807469">
    <property type="component" value="Unassembled WGS sequence"/>
</dbReference>
<dbReference type="OrthoDB" id="3351617at2759"/>
<feature type="transmembrane region" description="Helical" evidence="1">
    <location>
        <begin position="186"/>
        <end position="206"/>
    </location>
</feature>
<dbReference type="EMBL" id="MU155215">
    <property type="protein sequence ID" value="KAF9479329.1"/>
    <property type="molecule type" value="Genomic_DNA"/>
</dbReference>
<gene>
    <name evidence="2" type="ORF">BDN70DRAFT_906328</name>
</gene>
<feature type="transmembrane region" description="Helical" evidence="1">
    <location>
        <begin position="143"/>
        <end position="165"/>
    </location>
</feature>
<feature type="transmembrane region" description="Helical" evidence="1">
    <location>
        <begin position="21"/>
        <end position="49"/>
    </location>
</feature>
<accession>A0A9P5Z1C2</accession>
<feature type="transmembrane region" description="Helical" evidence="1">
    <location>
        <begin position="218"/>
        <end position="238"/>
    </location>
</feature>
<evidence type="ECO:0000313" key="2">
    <source>
        <dbReference type="EMBL" id="KAF9479329.1"/>
    </source>
</evidence>
<keyword evidence="1" id="KW-0812">Transmembrane</keyword>
<evidence type="ECO:0000313" key="3">
    <source>
        <dbReference type="Proteomes" id="UP000807469"/>
    </source>
</evidence>
<dbReference type="AlphaFoldDB" id="A0A9P5Z1C2"/>
<feature type="transmembrane region" description="Helical" evidence="1">
    <location>
        <begin position="102"/>
        <end position="123"/>
    </location>
</feature>
<protein>
    <submittedName>
        <fullName evidence="2">Uncharacterized protein</fullName>
    </submittedName>
</protein>
<comment type="caution">
    <text evidence="2">The sequence shown here is derived from an EMBL/GenBank/DDBJ whole genome shotgun (WGS) entry which is preliminary data.</text>
</comment>
<feature type="transmembrane region" description="Helical" evidence="1">
    <location>
        <begin position="69"/>
        <end position="90"/>
    </location>
</feature>
<proteinExistence type="predicted"/>
<sequence>MFAHSLNLYMKTAPSLQSKRRIYVIIGASSVSLTAVVVFTDVVFMEFMWIDHRDFDGGPLGYLMANSSIWWQTFGTAANQVTNFIGDGLLLYRCYIIWGRSIWAIIFPSLIYLSSIAMAMITLVQSAVPGSNFFRGKTVNFGVPWAALSVSLNIIVTAMIIVRLLQARQQLKRSLPPEALQMYTGVSAILIESALPFSILGIAFAITYGKNLDEGPAFLFIWATFCALSPQFIIFRVINGRSWTKDIISEVTTKHASYYDTPMQFRAGEGSTTIGSSGGKTTLLSSSVFIQSKTEVAKDQV</sequence>
<keyword evidence="1" id="KW-0472">Membrane</keyword>